<name>A0ABQ3HKE0_9ACTN</name>
<feature type="region of interest" description="Disordered" evidence="1">
    <location>
        <begin position="70"/>
        <end position="93"/>
    </location>
</feature>
<evidence type="ECO:0000313" key="3">
    <source>
        <dbReference type="Proteomes" id="UP000597341"/>
    </source>
</evidence>
<proteinExistence type="predicted"/>
<keyword evidence="3" id="KW-1185">Reference proteome</keyword>
<feature type="region of interest" description="Disordered" evidence="1">
    <location>
        <begin position="1"/>
        <end position="54"/>
    </location>
</feature>
<comment type="caution">
    <text evidence="2">The sequence shown here is derived from an EMBL/GenBank/DDBJ whole genome shotgun (WGS) entry which is preliminary data.</text>
</comment>
<organism evidence="2 3">
    <name type="scientific">Nocardioides flavus</name>
    <name type="common">ex Wang et al. 2016</name>
    <dbReference type="NCBI Taxonomy" id="2058780"/>
    <lineage>
        <taxon>Bacteria</taxon>
        <taxon>Bacillati</taxon>
        <taxon>Actinomycetota</taxon>
        <taxon>Actinomycetes</taxon>
        <taxon>Propionibacteriales</taxon>
        <taxon>Nocardioidaceae</taxon>
        <taxon>Nocardioides</taxon>
    </lineage>
</organism>
<accession>A0ABQ3HKE0</accession>
<feature type="compositionally biased region" description="Basic and acidic residues" evidence="1">
    <location>
        <begin position="26"/>
        <end position="43"/>
    </location>
</feature>
<dbReference type="Proteomes" id="UP000597341">
    <property type="component" value="Unassembled WGS sequence"/>
</dbReference>
<protein>
    <submittedName>
        <fullName evidence="2">Uncharacterized protein</fullName>
    </submittedName>
</protein>
<dbReference type="EMBL" id="BNAD01000007">
    <property type="protein sequence ID" value="GHE18011.1"/>
    <property type="molecule type" value="Genomic_DNA"/>
</dbReference>
<gene>
    <name evidence="2" type="ORF">GCM10011376_26210</name>
</gene>
<evidence type="ECO:0000313" key="2">
    <source>
        <dbReference type="EMBL" id="GHE18011.1"/>
    </source>
</evidence>
<reference evidence="3" key="1">
    <citation type="journal article" date="2019" name="Int. J. Syst. Evol. Microbiol.">
        <title>The Global Catalogue of Microorganisms (GCM) 10K type strain sequencing project: providing services to taxonomists for standard genome sequencing and annotation.</title>
        <authorList>
            <consortium name="The Broad Institute Genomics Platform"/>
            <consortium name="The Broad Institute Genome Sequencing Center for Infectious Disease"/>
            <person name="Wu L."/>
            <person name="Ma J."/>
        </authorList>
    </citation>
    <scope>NUCLEOTIDE SEQUENCE [LARGE SCALE GENOMIC DNA]</scope>
    <source>
        <strain evidence="3">CGMCC 1.12791</strain>
    </source>
</reference>
<sequence>MGSRVESSPPITWTASGQTPALRESSSSREGRTHPDFARRGREVGGSWQAEAVTEQDPWVEAETYTWEQDMRRGSWPTPRAAKMPEPPWPSPDNPMLAALLHDAGKNVDALGVDAALTQLATHCWFEGGIEAYDRGQRDARGAPAEG</sequence>
<feature type="compositionally biased region" description="Polar residues" evidence="1">
    <location>
        <begin position="1"/>
        <end position="19"/>
    </location>
</feature>
<evidence type="ECO:0000256" key="1">
    <source>
        <dbReference type="SAM" id="MobiDB-lite"/>
    </source>
</evidence>